<evidence type="ECO:0000256" key="16">
    <source>
        <dbReference type="ARBA" id="ARBA00082106"/>
    </source>
</evidence>
<evidence type="ECO:0000256" key="15">
    <source>
        <dbReference type="ARBA" id="ARBA00081452"/>
    </source>
</evidence>
<dbReference type="OrthoDB" id="10058185at2759"/>
<evidence type="ECO:0000256" key="9">
    <source>
        <dbReference type="ARBA" id="ARBA00023136"/>
    </source>
</evidence>
<sequence>MGLEPTAEKKVLGRVLVIGGCGFLGHHLVQQLHSSYDCTISILDLQTTRNRLPDTTGVRYFKGDITSIDSILPIFEETKPDIVIHTASPTLTGGSRQLYQRVNIEGTKCVIEACQKTRVTALVYTSSASIISDNATDLINADERWPIIPANAQTEFYSVTKAEAETYVLAANRAVDHSLLLTCALRPAGIFGEGDVQLIPNMLDAYYTSKTGFQLGNNTNLFDFTYVGNVAEAHILAATALLATSRLSTIPLSHERVDGEAFMITNDEPVYFWDFARAVWKVAGNDRGIEHVWVIGQTTGLFLATLLEWGMWALGRTPKLTKRQVKYSCMTRYYDCTKAKRLLGYQPSTSLEKGIEKSVKWFGEKRESENPNIK</sequence>
<evidence type="ECO:0000256" key="11">
    <source>
        <dbReference type="ARBA" id="ARBA00067470"/>
    </source>
</evidence>
<keyword evidence="9" id="KW-0472">Membrane</keyword>
<keyword evidence="4" id="KW-0256">Endoplasmic reticulum</keyword>
<evidence type="ECO:0000256" key="7">
    <source>
        <dbReference type="ARBA" id="ARBA00023027"/>
    </source>
</evidence>
<evidence type="ECO:0000256" key="10">
    <source>
        <dbReference type="ARBA" id="ARBA00046995"/>
    </source>
</evidence>
<dbReference type="InterPro" id="IPR036291">
    <property type="entry name" value="NAD(P)-bd_dom_sf"/>
</dbReference>
<evidence type="ECO:0000313" key="18">
    <source>
        <dbReference type="EMBL" id="SUZ12974.1"/>
    </source>
</evidence>
<gene>
    <name evidence="18" type="ORF">BGT96224V2_LOCUS6127</name>
</gene>
<accession>A0A381LGC9</accession>
<evidence type="ECO:0000256" key="2">
    <source>
        <dbReference type="ARBA" id="ARBA00009219"/>
    </source>
</evidence>
<feature type="domain" description="3-beta hydroxysteroid dehydrogenase/isomerase" evidence="17">
    <location>
        <begin position="16"/>
        <end position="287"/>
    </location>
</feature>
<reference evidence="18" key="1">
    <citation type="submission" date="2018-07" db="EMBL/GenBank/DDBJ databases">
        <authorList>
            <person name="Quirk P.G."/>
            <person name="Krulwich T.A."/>
        </authorList>
    </citation>
    <scope>NUCLEOTIDE SEQUENCE</scope>
    <source>
        <strain evidence="18">96224</strain>
    </source>
</reference>
<dbReference type="SUPFAM" id="SSF51735">
    <property type="entry name" value="NAD(P)-binding Rossmann-fold domains"/>
    <property type="match status" value="1"/>
</dbReference>
<evidence type="ECO:0000256" key="3">
    <source>
        <dbReference type="ARBA" id="ARBA00022516"/>
    </source>
</evidence>
<dbReference type="FunFam" id="3.40.50.720:FF:000346">
    <property type="entry name" value="C-3 sterol dehydrogenase/C-4 decarboxylase"/>
    <property type="match status" value="1"/>
</dbReference>
<evidence type="ECO:0000256" key="4">
    <source>
        <dbReference type="ARBA" id="ARBA00022824"/>
    </source>
</evidence>
<dbReference type="Pfam" id="PF01073">
    <property type="entry name" value="3Beta_HSD"/>
    <property type="match status" value="1"/>
</dbReference>
<keyword evidence="3" id="KW-0444">Lipid biosynthesis</keyword>
<proteinExistence type="inferred from homology"/>
<comment type="subcellular location">
    <subcellularLocation>
        <location evidence="1">Endoplasmic reticulum membrane</location>
        <topology evidence="1">Peripheral membrane protein</topology>
    </subcellularLocation>
</comment>
<keyword evidence="7" id="KW-0520">NAD</keyword>
<keyword evidence="5" id="KW-0752">Steroid biosynthesis</keyword>
<organism evidence="18">
    <name type="scientific">Blumeria graminis f. sp. tritici 96224</name>
    <dbReference type="NCBI Taxonomy" id="1268274"/>
    <lineage>
        <taxon>Eukaryota</taxon>
        <taxon>Fungi</taxon>
        <taxon>Dikarya</taxon>
        <taxon>Ascomycota</taxon>
        <taxon>Pezizomycotina</taxon>
        <taxon>Leotiomycetes</taxon>
        <taxon>Erysiphales</taxon>
        <taxon>Erysiphaceae</taxon>
        <taxon>Blumeria</taxon>
    </lineage>
</organism>
<evidence type="ECO:0000256" key="13">
    <source>
        <dbReference type="ARBA" id="ARBA00081267"/>
    </source>
</evidence>
<dbReference type="GO" id="GO:0000252">
    <property type="term" value="F:3-beta-hydroxysteroid dehydrogenase [NAD(P)+]/C4-decarboxylase activity"/>
    <property type="evidence" value="ECO:0007669"/>
    <property type="project" value="UniProtKB-ARBA"/>
</dbReference>
<name>A0A381LGC9_BLUGR</name>
<dbReference type="GO" id="GO:0005789">
    <property type="term" value="C:endoplasmic reticulum membrane"/>
    <property type="evidence" value="ECO:0007669"/>
    <property type="project" value="UniProtKB-SubCell"/>
</dbReference>
<dbReference type="EMBL" id="UIGY01000209">
    <property type="protein sequence ID" value="SUZ12974.1"/>
    <property type="molecule type" value="Genomic_DNA"/>
</dbReference>
<protein>
    <recommendedName>
        <fullName evidence="12">Sterol-4-alpha-carboxylate 3-dehydrogenase ERG26, decarboxylating</fullName>
    </recommendedName>
    <alternativeName>
        <fullName evidence="15 16">C-3 Sterol dehydrogenase ERG26</fullName>
    </alternativeName>
    <alternativeName>
        <fullName evidence="13 14">C-4 decarboxylase ERG26</fullName>
    </alternativeName>
    <alternativeName>
        <fullName evidence="11">Sterol-4-alpha-carboxylate 3-dehydrogenase erg26, decarboxylating</fullName>
    </alternativeName>
</protein>
<keyword evidence="8" id="KW-0443">Lipid metabolism</keyword>
<evidence type="ECO:0000256" key="12">
    <source>
        <dbReference type="ARBA" id="ARBA00067985"/>
    </source>
</evidence>
<dbReference type="PANTHER" id="PTHR43245:SF51">
    <property type="entry name" value="SHORT CHAIN DEHYDROGENASE_REDUCTASE FAMILY 42E, MEMBER 2"/>
    <property type="match status" value="1"/>
</dbReference>
<dbReference type="PANTHER" id="PTHR43245">
    <property type="entry name" value="BIFUNCTIONAL POLYMYXIN RESISTANCE PROTEIN ARNA"/>
    <property type="match status" value="1"/>
</dbReference>
<evidence type="ECO:0000259" key="17">
    <source>
        <dbReference type="Pfam" id="PF01073"/>
    </source>
</evidence>
<evidence type="ECO:0000256" key="6">
    <source>
        <dbReference type="ARBA" id="ARBA00023002"/>
    </source>
</evidence>
<evidence type="ECO:0000256" key="5">
    <source>
        <dbReference type="ARBA" id="ARBA00022955"/>
    </source>
</evidence>
<dbReference type="AlphaFoldDB" id="A0A381LGC9"/>
<comment type="similarity">
    <text evidence="2">Belongs to the 3-beta-HSD family.</text>
</comment>
<dbReference type="Gene3D" id="3.40.50.720">
    <property type="entry name" value="NAD(P)-binding Rossmann-like Domain"/>
    <property type="match status" value="1"/>
</dbReference>
<evidence type="ECO:0000256" key="14">
    <source>
        <dbReference type="ARBA" id="ARBA00081397"/>
    </source>
</evidence>
<evidence type="ECO:0000256" key="1">
    <source>
        <dbReference type="ARBA" id="ARBA00004406"/>
    </source>
</evidence>
<dbReference type="GO" id="GO:0006696">
    <property type="term" value="P:ergosterol biosynthetic process"/>
    <property type="evidence" value="ECO:0007669"/>
    <property type="project" value="UniProtKB-ARBA"/>
</dbReference>
<dbReference type="InterPro" id="IPR002225">
    <property type="entry name" value="3Beta_OHSteriod_DH/Estase"/>
</dbReference>
<evidence type="ECO:0000256" key="8">
    <source>
        <dbReference type="ARBA" id="ARBA00023098"/>
    </source>
</evidence>
<comment type="subunit">
    <text evidence="10">Heterotetramer of ERG25, ERG26, ERG27 and ERG28. ERG28 acts as a scaffold to tether ERG27 and other 4,4-demethylation-related enzymes, forming a demethylation enzyme complex, in the endoplasmic reticulum.</text>
</comment>
<dbReference type="InterPro" id="IPR050177">
    <property type="entry name" value="Lipid_A_modif_metabolic_enz"/>
</dbReference>
<keyword evidence="6" id="KW-0560">Oxidoreductase</keyword>